<dbReference type="AlphaFoldDB" id="A0A558GI51"/>
<dbReference type="EMBL" id="VMTY01000021">
    <property type="protein sequence ID" value="TVU56553.1"/>
    <property type="molecule type" value="Genomic_DNA"/>
</dbReference>
<name>A0A558GI51_9CORY</name>
<feature type="region of interest" description="Disordered" evidence="1">
    <location>
        <begin position="93"/>
        <end position="120"/>
    </location>
</feature>
<sequence length="217" mass="22171">MEDAVPAAQYLEARETLRVAAGTIENIDDSLTIASLGALTGQPALVATGYTRVARAWLDNNNTEAAEKFAAKAAAAGDDTALNEIAAARTVASQKDFSESAPTSAEVSSGSASNTSSTDSNVSLAVLQERLESAKSGEASAVKGHAAEFVAINDAVTGGDFDGAGPRWVTSSAPSSSPPWARCGHLILPPTASAWLRNLSPSSPTHGRTRSTSSSPQ</sequence>
<proteinExistence type="predicted"/>
<accession>A0A558GI51</accession>
<feature type="compositionally biased region" description="Polar residues" evidence="1">
    <location>
        <begin position="199"/>
        <end position="217"/>
    </location>
</feature>
<evidence type="ECO:0000256" key="1">
    <source>
        <dbReference type="SAM" id="MobiDB-lite"/>
    </source>
</evidence>
<comment type="caution">
    <text evidence="2">The sequence shown here is derived from an EMBL/GenBank/DDBJ whole genome shotgun (WGS) entry which is preliminary data.</text>
</comment>
<dbReference type="Proteomes" id="UP000320531">
    <property type="component" value="Unassembled WGS sequence"/>
</dbReference>
<evidence type="ECO:0000313" key="2">
    <source>
        <dbReference type="EMBL" id="TVU56553.1"/>
    </source>
</evidence>
<protein>
    <submittedName>
        <fullName evidence="2">Uncharacterized protein</fullName>
    </submittedName>
</protein>
<evidence type="ECO:0000313" key="3">
    <source>
        <dbReference type="Proteomes" id="UP000320531"/>
    </source>
</evidence>
<organism evidence="2 3">
    <name type="scientific">Corynebacterium aurimucosum</name>
    <dbReference type="NCBI Taxonomy" id="169292"/>
    <lineage>
        <taxon>Bacteria</taxon>
        <taxon>Bacillati</taxon>
        <taxon>Actinomycetota</taxon>
        <taxon>Actinomycetes</taxon>
        <taxon>Mycobacteriales</taxon>
        <taxon>Corynebacteriaceae</taxon>
        <taxon>Corynebacterium</taxon>
    </lineage>
</organism>
<feature type="region of interest" description="Disordered" evidence="1">
    <location>
        <begin position="195"/>
        <end position="217"/>
    </location>
</feature>
<feature type="compositionally biased region" description="Polar residues" evidence="1">
    <location>
        <begin position="93"/>
        <end position="103"/>
    </location>
</feature>
<reference evidence="2 3" key="1">
    <citation type="submission" date="2019-07" db="EMBL/GenBank/DDBJ databases">
        <title>Draft genome of C. aurimucosum strain 14-2523.</title>
        <authorList>
            <person name="Pacheco L.G.C."/>
            <person name="Aguiar E.R.G.R."/>
            <person name="Navas J."/>
            <person name="Santos C.S."/>
            <person name="Rocha D.J.P.G."/>
        </authorList>
    </citation>
    <scope>NUCLEOTIDE SEQUENCE [LARGE SCALE GENOMIC DNA]</scope>
    <source>
        <strain evidence="2 3">14-2523</strain>
    </source>
</reference>
<feature type="compositionally biased region" description="Low complexity" evidence="1">
    <location>
        <begin position="104"/>
        <end position="120"/>
    </location>
</feature>
<gene>
    <name evidence="2" type="ORF">FQK23_07440</name>
</gene>